<gene>
    <name evidence="1" type="ORF">GYMLUDRAFT_982894</name>
</gene>
<proteinExistence type="predicted"/>
<sequence length="359" mass="40258">MSTPTPLPARNKRSAPKFDPDFEEQLPIFFGEFEAAAKAAAIHNDPEKMKKEVLWYVDAKTMRFWRSLLTFKDDTKSWDEFKTKVLENYPDALQQTDATTVDLDKVIETYRKSGISNSKELGKYHREFSVVSNSLVKNGIISGIQAAKSYVSVFPELIQSRLDMHLQVQFPNKKKGEAYTLTQLKSSVDYLLSDASIPTSMANFRDGFYVAKDSHSIRGINATIGERTVHCVLDSGCSIVAMSNAACNTLGIAFDPEQKIPLQSTNGSTDWSRGLAKDVPFHFGDVLAFLQVQVVDSPAYNFLLGRPFEILIQANVWNFLSGDQHLSLTDPNTHKTVTILTLPRDYPQFKKGEGQERGK</sequence>
<dbReference type="HOGENOM" id="CLU_771732_0_0_1"/>
<dbReference type="EMBL" id="KN834875">
    <property type="protein sequence ID" value="KIK51030.1"/>
    <property type="molecule type" value="Genomic_DNA"/>
</dbReference>
<dbReference type="SUPFAM" id="SSF50630">
    <property type="entry name" value="Acid proteases"/>
    <property type="match status" value="1"/>
</dbReference>
<organism evidence="1 2">
    <name type="scientific">Collybiopsis luxurians FD-317 M1</name>
    <dbReference type="NCBI Taxonomy" id="944289"/>
    <lineage>
        <taxon>Eukaryota</taxon>
        <taxon>Fungi</taxon>
        <taxon>Dikarya</taxon>
        <taxon>Basidiomycota</taxon>
        <taxon>Agaricomycotina</taxon>
        <taxon>Agaricomycetes</taxon>
        <taxon>Agaricomycetidae</taxon>
        <taxon>Agaricales</taxon>
        <taxon>Marasmiineae</taxon>
        <taxon>Omphalotaceae</taxon>
        <taxon>Collybiopsis</taxon>
        <taxon>Collybiopsis luxurians</taxon>
    </lineage>
</organism>
<dbReference type="CDD" id="cd00303">
    <property type="entry name" value="retropepsin_like"/>
    <property type="match status" value="1"/>
</dbReference>
<dbReference type="Pfam" id="PF13650">
    <property type="entry name" value="Asp_protease_2"/>
    <property type="match status" value="1"/>
</dbReference>
<dbReference type="Proteomes" id="UP000053593">
    <property type="component" value="Unassembled WGS sequence"/>
</dbReference>
<dbReference type="OrthoDB" id="5596707at2759"/>
<evidence type="ECO:0000313" key="2">
    <source>
        <dbReference type="Proteomes" id="UP000053593"/>
    </source>
</evidence>
<keyword evidence="2" id="KW-1185">Reference proteome</keyword>
<dbReference type="AlphaFoldDB" id="A0A0D0ALI9"/>
<accession>A0A0D0ALI9</accession>
<dbReference type="Gene3D" id="2.40.70.10">
    <property type="entry name" value="Acid Proteases"/>
    <property type="match status" value="1"/>
</dbReference>
<reference evidence="1 2" key="1">
    <citation type="submission" date="2014-04" db="EMBL/GenBank/DDBJ databases">
        <title>Evolutionary Origins and Diversification of the Mycorrhizal Mutualists.</title>
        <authorList>
            <consortium name="DOE Joint Genome Institute"/>
            <consortium name="Mycorrhizal Genomics Consortium"/>
            <person name="Kohler A."/>
            <person name="Kuo A."/>
            <person name="Nagy L.G."/>
            <person name="Floudas D."/>
            <person name="Copeland A."/>
            <person name="Barry K.W."/>
            <person name="Cichocki N."/>
            <person name="Veneault-Fourrey C."/>
            <person name="LaButti K."/>
            <person name="Lindquist E.A."/>
            <person name="Lipzen A."/>
            <person name="Lundell T."/>
            <person name="Morin E."/>
            <person name="Murat C."/>
            <person name="Riley R."/>
            <person name="Ohm R."/>
            <person name="Sun H."/>
            <person name="Tunlid A."/>
            <person name="Henrissat B."/>
            <person name="Grigoriev I.V."/>
            <person name="Hibbett D.S."/>
            <person name="Martin F."/>
        </authorList>
    </citation>
    <scope>NUCLEOTIDE SEQUENCE [LARGE SCALE GENOMIC DNA]</scope>
    <source>
        <strain evidence="1 2">FD-317 M1</strain>
    </source>
</reference>
<protein>
    <submittedName>
        <fullName evidence="1">Uncharacterized protein</fullName>
    </submittedName>
</protein>
<name>A0A0D0ALI9_9AGAR</name>
<evidence type="ECO:0000313" key="1">
    <source>
        <dbReference type="EMBL" id="KIK51030.1"/>
    </source>
</evidence>
<dbReference type="InterPro" id="IPR021109">
    <property type="entry name" value="Peptidase_aspartic_dom_sf"/>
</dbReference>